<evidence type="ECO:0000259" key="7">
    <source>
        <dbReference type="PROSITE" id="PS51006"/>
    </source>
</evidence>
<sequence length="347" mass="39000">MSTTIEDQREKAGFHFDEAIYPDVLVSIELKNILTSLCSDYQKIQVIDTSFGRTLVTDGKTQSTEMDERSYHESLVHPPMLKCAVSKGNNDGPRSVFIGGGGELATAREVLRHASVERVVMVDLDEKVIEVCSKYLPEWGGEKVRNDPRFELVIGDAYEYLNNCIEKFDVIIMDISDPIEAGPGIMLYTEEFYHHAKTLLNPNGVFVTQAGIADGIQPESGKDCASFAAIANTLNASFDCMVPYTMNIPSFGSDWGYVMAYDSSEEAQVDIGRYVDISSSKLDLMIKNMITETSHLFSETDSKDKFQSLMYYDGLTHRRMFSLPKPLRDNMALDKRIMTKDNPVFMF</sequence>
<reference evidence="8" key="1">
    <citation type="submission" date="2021-01" db="EMBL/GenBank/DDBJ databases">
        <authorList>
            <person name="Corre E."/>
            <person name="Pelletier E."/>
            <person name="Niang G."/>
            <person name="Scheremetjew M."/>
            <person name="Finn R."/>
            <person name="Kale V."/>
            <person name="Holt S."/>
            <person name="Cochrane G."/>
            <person name="Meng A."/>
            <person name="Brown T."/>
            <person name="Cohen L."/>
        </authorList>
    </citation>
    <scope>NUCLEOTIDE SEQUENCE</scope>
    <source>
        <strain evidence="8">MM31A-1</strain>
    </source>
</reference>
<dbReference type="EC" id="2.5.1.79" evidence="5"/>
<protein>
    <recommendedName>
        <fullName evidence="5">thermospermine synthase</fullName>
        <ecNumber evidence="5">2.5.1.79</ecNumber>
    </recommendedName>
</protein>
<feature type="domain" description="PABS" evidence="7">
    <location>
        <begin position="12"/>
        <end position="262"/>
    </location>
</feature>
<comment type="catalytic activity">
    <reaction evidence="4">
        <text>S-adenosyl 3-(methylsulfanyl)propylamine + spermidine = thermospermine + S-methyl-5'-thioadenosine + H(+)</text>
        <dbReference type="Rhea" id="RHEA:30515"/>
        <dbReference type="ChEBI" id="CHEBI:15378"/>
        <dbReference type="ChEBI" id="CHEBI:17509"/>
        <dbReference type="ChEBI" id="CHEBI:57443"/>
        <dbReference type="ChEBI" id="CHEBI:57834"/>
        <dbReference type="ChEBI" id="CHEBI:59903"/>
        <dbReference type="EC" id="2.5.1.79"/>
    </reaction>
</comment>
<dbReference type="GO" id="GO:0010487">
    <property type="term" value="F:thermospermine synthase activity"/>
    <property type="evidence" value="ECO:0007669"/>
    <property type="project" value="UniProtKB-EC"/>
</dbReference>
<dbReference type="AlphaFoldDB" id="A0A7S3VGI8"/>
<dbReference type="EMBL" id="HBIO01031465">
    <property type="protein sequence ID" value="CAE0479254.1"/>
    <property type="molecule type" value="Transcribed_RNA"/>
</dbReference>
<dbReference type="InterPro" id="IPR029063">
    <property type="entry name" value="SAM-dependent_MTases_sf"/>
</dbReference>
<evidence type="ECO:0000256" key="3">
    <source>
        <dbReference type="ARBA" id="ARBA00023115"/>
    </source>
</evidence>
<dbReference type="Pfam" id="PF17284">
    <property type="entry name" value="Spermine_synt_N"/>
    <property type="match status" value="1"/>
</dbReference>
<dbReference type="GO" id="GO:0006596">
    <property type="term" value="P:polyamine biosynthetic process"/>
    <property type="evidence" value="ECO:0007669"/>
    <property type="project" value="UniProtKB-UniRule"/>
</dbReference>
<dbReference type="PANTHER" id="PTHR43317">
    <property type="entry name" value="THERMOSPERMINE SYNTHASE ACAULIS5"/>
    <property type="match status" value="1"/>
</dbReference>
<dbReference type="Gene3D" id="3.40.50.150">
    <property type="entry name" value="Vaccinia Virus protein VP39"/>
    <property type="match status" value="1"/>
</dbReference>
<dbReference type="Gene3D" id="2.30.140.10">
    <property type="entry name" value="Spermidine synthase, tetramerisation domain"/>
    <property type="match status" value="1"/>
</dbReference>
<evidence type="ECO:0000256" key="5">
    <source>
        <dbReference type="ARBA" id="ARBA00049721"/>
    </source>
</evidence>
<dbReference type="InterPro" id="IPR037163">
    <property type="entry name" value="Spermidine_synt_N_sf"/>
</dbReference>
<keyword evidence="3 6" id="KW-0620">Polyamine biosynthesis</keyword>
<proteinExistence type="inferred from homology"/>
<keyword evidence="2 6" id="KW-0808">Transferase</keyword>
<organism evidence="8">
    <name type="scientific">Chaetoceros debilis</name>
    <dbReference type="NCBI Taxonomy" id="122233"/>
    <lineage>
        <taxon>Eukaryota</taxon>
        <taxon>Sar</taxon>
        <taxon>Stramenopiles</taxon>
        <taxon>Ochrophyta</taxon>
        <taxon>Bacillariophyta</taxon>
        <taxon>Coscinodiscophyceae</taxon>
        <taxon>Chaetocerotophycidae</taxon>
        <taxon>Chaetocerotales</taxon>
        <taxon>Chaetocerotaceae</taxon>
        <taxon>Chaetoceros</taxon>
    </lineage>
</organism>
<dbReference type="InterPro" id="IPR035246">
    <property type="entry name" value="Spermidine_synt_N"/>
</dbReference>
<gene>
    <name evidence="8" type="ORF">CDEB00056_LOCUS24108</name>
</gene>
<dbReference type="FunFam" id="3.40.50.150:FF:000088">
    <property type="entry name" value="Polyamine aminopropyltransferase"/>
    <property type="match status" value="1"/>
</dbReference>
<comment type="similarity">
    <text evidence="1">Belongs to the spermidine/spermine synthase family.</text>
</comment>
<dbReference type="PANTHER" id="PTHR43317:SF1">
    <property type="entry name" value="THERMOSPERMINE SYNTHASE ACAULIS5"/>
    <property type="match status" value="1"/>
</dbReference>
<dbReference type="InterPro" id="IPR030374">
    <property type="entry name" value="PABS"/>
</dbReference>
<dbReference type="InterPro" id="IPR001045">
    <property type="entry name" value="Spermi_synthase"/>
</dbReference>
<name>A0A7S3VGI8_9STRA</name>
<evidence type="ECO:0000256" key="4">
    <source>
        <dbReference type="ARBA" id="ARBA00048874"/>
    </source>
</evidence>
<dbReference type="HAMAP" id="MF_00198">
    <property type="entry name" value="Spermidine_synth"/>
    <property type="match status" value="1"/>
</dbReference>
<dbReference type="CDD" id="cd02440">
    <property type="entry name" value="AdoMet_MTases"/>
    <property type="match status" value="1"/>
</dbReference>
<evidence type="ECO:0000313" key="8">
    <source>
        <dbReference type="EMBL" id="CAE0479254.1"/>
    </source>
</evidence>
<evidence type="ECO:0000256" key="2">
    <source>
        <dbReference type="ARBA" id="ARBA00022679"/>
    </source>
</evidence>
<evidence type="ECO:0000256" key="6">
    <source>
        <dbReference type="PROSITE-ProRule" id="PRU00354"/>
    </source>
</evidence>
<dbReference type="PROSITE" id="PS51006">
    <property type="entry name" value="PABS_2"/>
    <property type="match status" value="1"/>
</dbReference>
<accession>A0A7S3VGI8</accession>
<feature type="active site" description="Proton acceptor" evidence="6">
    <location>
        <position position="174"/>
    </location>
</feature>
<dbReference type="SUPFAM" id="SSF53335">
    <property type="entry name" value="S-adenosyl-L-methionine-dependent methyltransferases"/>
    <property type="match status" value="1"/>
</dbReference>
<evidence type="ECO:0000256" key="1">
    <source>
        <dbReference type="ARBA" id="ARBA00007867"/>
    </source>
</evidence>
<dbReference type="Pfam" id="PF01564">
    <property type="entry name" value="Spermine_synth"/>
    <property type="match status" value="1"/>
</dbReference>